<dbReference type="STRING" id="1093900.A0A507BLU5"/>
<dbReference type="PANTHER" id="PTHR11559">
    <property type="entry name" value="CARBOXYLESTERASE"/>
    <property type="match status" value="1"/>
</dbReference>
<evidence type="ECO:0000259" key="1">
    <source>
        <dbReference type="Pfam" id="PF00135"/>
    </source>
</evidence>
<evidence type="ECO:0000313" key="3">
    <source>
        <dbReference type="Proteomes" id="UP000319257"/>
    </source>
</evidence>
<dbReference type="RefSeq" id="XP_030999391.1">
    <property type="nucleotide sequence ID" value="XM_031134800.1"/>
</dbReference>
<dbReference type="AlphaFoldDB" id="A0A507BLU5"/>
<dbReference type="EMBL" id="SKBQ01000130">
    <property type="protein sequence ID" value="TPX17680.1"/>
    <property type="molecule type" value="Genomic_DNA"/>
</dbReference>
<reference evidence="2 3" key="1">
    <citation type="submission" date="2019-06" db="EMBL/GenBank/DDBJ databases">
        <title>Draft genome sequence of the filamentous fungus Phialemoniopsis curvata isolated from diesel fuel.</title>
        <authorList>
            <person name="Varaljay V.A."/>
            <person name="Lyon W.J."/>
            <person name="Crouch A.L."/>
            <person name="Drake C.E."/>
            <person name="Hollomon J.M."/>
            <person name="Nadeau L.J."/>
            <person name="Nunn H.S."/>
            <person name="Stevenson B.S."/>
            <person name="Bojanowski C.L."/>
            <person name="Crookes-Goodson W.J."/>
        </authorList>
    </citation>
    <scope>NUCLEOTIDE SEQUENCE [LARGE SCALE GENOMIC DNA]</scope>
    <source>
        <strain evidence="2 3">D216</strain>
    </source>
</reference>
<dbReference type="InterPro" id="IPR050309">
    <property type="entry name" value="Type-B_Carboxylest/Lipase"/>
</dbReference>
<accession>A0A507BLU5</accession>
<dbReference type="Proteomes" id="UP000319257">
    <property type="component" value="Unassembled WGS sequence"/>
</dbReference>
<comment type="caution">
    <text evidence="2">The sequence shown here is derived from an EMBL/GenBank/DDBJ whole genome shotgun (WGS) entry which is preliminary data.</text>
</comment>
<feature type="domain" description="Carboxylesterase type B" evidence="1">
    <location>
        <begin position="132"/>
        <end position="250"/>
    </location>
</feature>
<dbReference type="InterPro" id="IPR002018">
    <property type="entry name" value="CarbesteraseB"/>
</dbReference>
<keyword evidence="3" id="KW-1185">Reference proteome</keyword>
<gene>
    <name evidence="2" type="ORF">E0L32_012007</name>
</gene>
<dbReference type="GeneID" id="41979454"/>
<dbReference type="Gene3D" id="3.40.50.1820">
    <property type="entry name" value="alpha/beta hydrolase"/>
    <property type="match status" value="1"/>
</dbReference>
<dbReference type="Pfam" id="PF00135">
    <property type="entry name" value="COesterase"/>
    <property type="match status" value="1"/>
</dbReference>
<dbReference type="OrthoDB" id="408631at2759"/>
<name>A0A507BLU5_9PEZI</name>
<evidence type="ECO:0000313" key="2">
    <source>
        <dbReference type="EMBL" id="TPX17680.1"/>
    </source>
</evidence>
<organism evidence="2 3">
    <name type="scientific">Thyridium curvatum</name>
    <dbReference type="NCBI Taxonomy" id="1093900"/>
    <lineage>
        <taxon>Eukaryota</taxon>
        <taxon>Fungi</taxon>
        <taxon>Dikarya</taxon>
        <taxon>Ascomycota</taxon>
        <taxon>Pezizomycotina</taxon>
        <taxon>Sordariomycetes</taxon>
        <taxon>Sordariomycetidae</taxon>
        <taxon>Thyridiales</taxon>
        <taxon>Thyridiaceae</taxon>
        <taxon>Thyridium</taxon>
    </lineage>
</organism>
<protein>
    <recommendedName>
        <fullName evidence="1">Carboxylesterase type B domain-containing protein</fullName>
    </recommendedName>
</protein>
<dbReference type="InterPro" id="IPR029058">
    <property type="entry name" value="AB_hydrolase_fold"/>
</dbReference>
<dbReference type="InParanoid" id="A0A507BLU5"/>
<dbReference type="SUPFAM" id="SSF53474">
    <property type="entry name" value="alpha/beta-Hydrolases"/>
    <property type="match status" value="1"/>
</dbReference>
<sequence length="278" mass="31460">MMSGQGEVTNDPNDNSNFTYVANQANCTSGDKDEQFECMQQADPLDIADVLQTYDPKAAKSLAFLPKWDNQTTFSNYTDIQVRGRFSKLVRIHPTLPPSYRASPDVQQPQIIGTCDNEYAGLVPRTMVPPNQTVIDNLSDTIFVCRAAKAAKARQVIGSPIWRYRYFGEWPNQNPLQWMHAYHGSDVAMVFGTTSTFAPDTTIQAEISVYMQSVFVEFTKDPEHALTDNFGWPRYIEDQDTLVRLAYNNETRPSFVRGSYYDDNCDSTQALRDGHYVG</sequence>
<proteinExistence type="predicted"/>